<dbReference type="EMBL" id="FOCC01000002">
    <property type="protein sequence ID" value="SEM38749.1"/>
    <property type="molecule type" value="Genomic_DNA"/>
</dbReference>
<protein>
    <submittedName>
        <fullName evidence="5">VRR-NUC domain-containing protein</fullName>
    </submittedName>
</protein>
<comment type="cofactor">
    <cofactor evidence="1">
        <name>Mg(2+)</name>
        <dbReference type="ChEBI" id="CHEBI:18420"/>
    </cofactor>
</comment>
<keyword evidence="3" id="KW-0378">Hydrolase</keyword>
<proteinExistence type="predicted"/>
<feature type="domain" description="VRR-NUC" evidence="4">
    <location>
        <begin position="2"/>
        <end position="96"/>
    </location>
</feature>
<dbReference type="InterPro" id="IPR011856">
    <property type="entry name" value="tRNA_endonuc-like_dom_sf"/>
</dbReference>
<evidence type="ECO:0000256" key="2">
    <source>
        <dbReference type="ARBA" id="ARBA00022722"/>
    </source>
</evidence>
<name>A0ABY1A9F3_9LACO</name>
<dbReference type="Proteomes" id="UP000182089">
    <property type="component" value="Unassembled WGS sequence"/>
</dbReference>
<keyword evidence="2" id="KW-0540">Nuclease</keyword>
<reference evidence="5 6" key="1">
    <citation type="submission" date="2016-10" db="EMBL/GenBank/DDBJ databases">
        <authorList>
            <person name="Varghese N."/>
            <person name="Submissions S."/>
        </authorList>
    </citation>
    <scope>NUCLEOTIDE SEQUENCE [LARGE SCALE GENOMIC DNA]</scope>
    <source>
        <strain evidence="5 6">WC1T17</strain>
    </source>
</reference>
<organism evidence="5 6">
    <name type="scientific">Ligilactobacillus ruminis</name>
    <dbReference type="NCBI Taxonomy" id="1623"/>
    <lineage>
        <taxon>Bacteria</taxon>
        <taxon>Bacillati</taxon>
        <taxon>Bacillota</taxon>
        <taxon>Bacilli</taxon>
        <taxon>Lactobacillales</taxon>
        <taxon>Lactobacillaceae</taxon>
        <taxon>Ligilactobacillus</taxon>
    </lineage>
</organism>
<dbReference type="InterPro" id="IPR014883">
    <property type="entry name" value="VRR_NUC"/>
</dbReference>
<evidence type="ECO:0000313" key="6">
    <source>
        <dbReference type="Proteomes" id="UP000182089"/>
    </source>
</evidence>
<evidence type="ECO:0000259" key="4">
    <source>
        <dbReference type="SMART" id="SM00990"/>
    </source>
</evidence>
<dbReference type="Gene3D" id="3.40.1350.10">
    <property type="match status" value="1"/>
</dbReference>
<evidence type="ECO:0000256" key="3">
    <source>
        <dbReference type="ARBA" id="ARBA00022801"/>
    </source>
</evidence>
<gene>
    <name evidence="5" type="ORF">SAMN05216431_10226</name>
</gene>
<dbReference type="SMART" id="SM00990">
    <property type="entry name" value="VRR_NUC"/>
    <property type="match status" value="1"/>
</dbReference>
<sequence length="113" mass="12802">MSPEHKIQNEIQIALSENGCRVFRANVGKVRLEDGRWFDTGLPKGHPDLYGFRIDDGKVFYIEVKTASGRPRPEQITFHKMLNRYGIIHGIARSADDAVKIVKEELVGYGFQG</sequence>
<comment type="caution">
    <text evidence="5">The sequence shown here is derived from an EMBL/GenBank/DDBJ whole genome shotgun (WGS) entry which is preliminary data.</text>
</comment>
<accession>A0ABY1A9F3</accession>
<evidence type="ECO:0000256" key="1">
    <source>
        <dbReference type="ARBA" id="ARBA00001946"/>
    </source>
</evidence>
<evidence type="ECO:0000313" key="5">
    <source>
        <dbReference type="EMBL" id="SEM38749.1"/>
    </source>
</evidence>